<evidence type="ECO:0000313" key="8">
    <source>
        <dbReference type="EMBL" id="MET3791393.1"/>
    </source>
</evidence>
<evidence type="ECO:0000256" key="3">
    <source>
        <dbReference type="ARBA" id="ARBA00022597"/>
    </source>
</evidence>
<protein>
    <submittedName>
        <fullName evidence="8">Simple sugar transport system ATP-binding protein</fullName>
    </submittedName>
</protein>
<reference evidence="8 9" key="1">
    <citation type="submission" date="2024-06" db="EMBL/GenBank/DDBJ databases">
        <title>Genomic Encyclopedia of Type Strains, Phase IV (KMG-IV): sequencing the most valuable type-strain genomes for metagenomic binning, comparative biology and taxonomic classification.</title>
        <authorList>
            <person name="Goeker M."/>
        </authorList>
    </citation>
    <scope>NUCLEOTIDE SEQUENCE [LARGE SCALE GENOMIC DNA]</scope>
    <source>
        <strain evidence="8 9">DSM 27865</strain>
    </source>
</reference>
<dbReference type="InterPro" id="IPR027417">
    <property type="entry name" value="P-loop_NTPase"/>
</dbReference>
<dbReference type="RefSeq" id="WP_354193722.1">
    <property type="nucleotide sequence ID" value="NZ_JBEPML010000004.1"/>
</dbReference>
<keyword evidence="2" id="KW-0813">Transport</keyword>
<dbReference type="InterPro" id="IPR003593">
    <property type="entry name" value="AAA+_ATPase"/>
</dbReference>
<proteinExistence type="inferred from homology"/>
<dbReference type="SMART" id="SM00382">
    <property type="entry name" value="AAA"/>
    <property type="match status" value="1"/>
</dbReference>
<dbReference type="Gene3D" id="3.40.50.300">
    <property type="entry name" value="P-loop containing nucleotide triphosphate hydrolases"/>
    <property type="match status" value="2"/>
</dbReference>
<dbReference type="GO" id="GO:0005524">
    <property type="term" value="F:ATP binding"/>
    <property type="evidence" value="ECO:0007669"/>
    <property type="project" value="UniProtKB-KW"/>
</dbReference>
<dbReference type="Pfam" id="PF00005">
    <property type="entry name" value="ABC_tran"/>
    <property type="match status" value="2"/>
</dbReference>
<evidence type="ECO:0000256" key="4">
    <source>
        <dbReference type="ARBA" id="ARBA00022737"/>
    </source>
</evidence>
<dbReference type="InterPro" id="IPR017871">
    <property type="entry name" value="ABC_transporter-like_CS"/>
</dbReference>
<sequence>MNAAIAGSEAVRLEGITKEFGPLKALDDVSLTLRFGEIHALVGENGAGKSTLMNVLYGILQPTFGRILFGGADVTPHWTTRKAIAHQVGMVHQHFSLVMEHSVLDNVIMPTFRWTDLAPKWNDCRKALGELTERFGFDLSPDKLVEKLSVGQRQQVEILKMLYQGAKILILDEPTAVLTPQQSERLLAMLVQLRDQGYAVVIITHKLEHALELADHITVLRGGRHIATVAKGESSVAEIARMMVSQEVKAAHRPSAAALGKVVLGMRDVSLNPAGVPLLDGIDLEVREGEILGVAGVAGNGQSELADVIIGLRQVTSGTIGIYGKELGSSSVEQRRRSGIAIIPEDRHTHAVVGEMDIASNFILGREGAPQFSRRGVLNRKAIAEFAQRCLGEFDVRARSVTTKIEYLSGGNQQKVVIGRELSAAPRLIIAHEPSRGLDFAATAYIRRRLVEAAEAGAGVLLISSDLDELMELSTSVVVLYSGRIVGKVNAGAYDPEHFGLLMAGAHVAASTAADVDIGGAAA</sequence>
<evidence type="ECO:0000259" key="7">
    <source>
        <dbReference type="PROSITE" id="PS50893"/>
    </source>
</evidence>
<dbReference type="CDD" id="cd03216">
    <property type="entry name" value="ABC_Carb_Monos_I"/>
    <property type="match status" value="1"/>
</dbReference>
<evidence type="ECO:0000256" key="2">
    <source>
        <dbReference type="ARBA" id="ARBA00022448"/>
    </source>
</evidence>
<feature type="domain" description="ABC transporter" evidence="7">
    <location>
        <begin position="264"/>
        <end position="507"/>
    </location>
</feature>
<accession>A0ABV2N0J0</accession>
<dbReference type="PANTHER" id="PTHR43790:SF9">
    <property type="entry name" value="GALACTOFURANOSE TRANSPORTER ATP-BINDING PROTEIN YTFR"/>
    <property type="match status" value="1"/>
</dbReference>
<dbReference type="CDD" id="cd03215">
    <property type="entry name" value="ABC_Carb_Monos_II"/>
    <property type="match status" value="1"/>
</dbReference>
<dbReference type="InterPro" id="IPR050107">
    <property type="entry name" value="ABC_carbohydrate_import_ATPase"/>
</dbReference>
<name>A0ABV2N0J0_9HYPH</name>
<keyword evidence="3 8" id="KW-0762">Sugar transport</keyword>
<dbReference type="PROSITE" id="PS50893">
    <property type="entry name" value="ABC_TRANSPORTER_2"/>
    <property type="match status" value="2"/>
</dbReference>
<gene>
    <name evidence="8" type="ORF">ABID37_001601</name>
</gene>
<dbReference type="InterPro" id="IPR003439">
    <property type="entry name" value="ABC_transporter-like_ATP-bd"/>
</dbReference>
<keyword evidence="6 8" id="KW-0067">ATP-binding</keyword>
<dbReference type="EMBL" id="JBEPML010000004">
    <property type="protein sequence ID" value="MET3791393.1"/>
    <property type="molecule type" value="Genomic_DNA"/>
</dbReference>
<keyword evidence="9" id="KW-1185">Reference proteome</keyword>
<dbReference type="PANTHER" id="PTHR43790">
    <property type="entry name" value="CARBOHYDRATE TRANSPORT ATP-BINDING PROTEIN MG119-RELATED"/>
    <property type="match status" value="1"/>
</dbReference>
<comment type="caution">
    <text evidence="8">The sequence shown here is derived from an EMBL/GenBank/DDBJ whole genome shotgun (WGS) entry which is preliminary data.</text>
</comment>
<evidence type="ECO:0000256" key="1">
    <source>
        <dbReference type="ARBA" id="ARBA00005417"/>
    </source>
</evidence>
<evidence type="ECO:0000313" key="9">
    <source>
        <dbReference type="Proteomes" id="UP001549076"/>
    </source>
</evidence>
<organism evidence="8 9">
    <name type="scientific">Aquamicrobium terrae</name>
    <dbReference type="NCBI Taxonomy" id="1324945"/>
    <lineage>
        <taxon>Bacteria</taxon>
        <taxon>Pseudomonadati</taxon>
        <taxon>Pseudomonadota</taxon>
        <taxon>Alphaproteobacteria</taxon>
        <taxon>Hyphomicrobiales</taxon>
        <taxon>Phyllobacteriaceae</taxon>
        <taxon>Aquamicrobium</taxon>
    </lineage>
</organism>
<dbReference type="PROSITE" id="PS00211">
    <property type="entry name" value="ABC_TRANSPORTER_1"/>
    <property type="match status" value="2"/>
</dbReference>
<keyword evidence="5" id="KW-0547">Nucleotide-binding</keyword>
<dbReference type="Proteomes" id="UP001549076">
    <property type="component" value="Unassembled WGS sequence"/>
</dbReference>
<feature type="domain" description="ABC transporter" evidence="7">
    <location>
        <begin position="11"/>
        <end position="247"/>
    </location>
</feature>
<evidence type="ECO:0000256" key="5">
    <source>
        <dbReference type="ARBA" id="ARBA00022741"/>
    </source>
</evidence>
<keyword evidence="4" id="KW-0677">Repeat</keyword>
<dbReference type="SUPFAM" id="SSF52540">
    <property type="entry name" value="P-loop containing nucleoside triphosphate hydrolases"/>
    <property type="match status" value="2"/>
</dbReference>
<evidence type="ECO:0000256" key="6">
    <source>
        <dbReference type="ARBA" id="ARBA00022840"/>
    </source>
</evidence>
<comment type="similarity">
    <text evidence="1">Belongs to the ABC transporter superfamily.</text>
</comment>